<proteinExistence type="predicted"/>
<evidence type="ECO:0000256" key="3">
    <source>
        <dbReference type="ARBA" id="ARBA00022722"/>
    </source>
</evidence>
<reference evidence="10" key="1">
    <citation type="submission" date="2010-04" db="EMBL/GenBank/DDBJ databases">
        <title>Genomic organization of the Mal d 1 gene cluster on apple (Malus x domestica) linkage group 16.</title>
        <authorList>
            <person name="Pagliarani G."/>
            <person name="Paris R."/>
            <person name="Arens P."/>
            <person name="Tartarini S."/>
            <person name="Peters S."/>
            <person name="van de Weg E."/>
        </authorList>
    </citation>
    <scope>NUCLEOTIDE SEQUENCE</scope>
</reference>
<dbReference type="GO" id="GO:0003964">
    <property type="term" value="F:RNA-directed DNA polymerase activity"/>
    <property type="evidence" value="ECO:0007669"/>
    <property type="project" value="UniProtKB-KW"/>
</dbReference>
<evidence type="ECO:0000256" key="5">
    <source>
        <dbReference type="ARBA" id="ARBA00022801"/>
    </source>
</evidence>
<accession>E4Z8L0</accession>
<evidence type="ECO:0000259" key="8">
    <source>
        <dbReference type="Pfam" id="PF17917"/>
    </source>
</evidence>
<dbReference type="GO" id="GO:0004519">
    <property type="term" value="F:endonuclease activity"/>
    <property type="evidence" value="ECO:0007669"/>
    <property type="project" value="UniProtKB-KW"/>
</dbReference>
<dbReference type="AlphaFoldDB" id="E4Z8L0"/>
<sequence length="362" mass="42152">MPFGLTNAPAAFMRLMNEVFQEYLDKFVIVFIDDILQWKIGNNLERSLRKDVKFEWDESCEQSFQQLKYCLTHAPVLVLPDDNGNFEIYSDASLNGLGCVLMQHSRVIAYASRQLKTHERNYPTHDLELAAIVFALKIWRHYLYGEKCKIFTDHKSLQYLFTQHDLNLRQRRWLELLSDYDCTIEYHPGRANVVADALSRKPQGRLNALYTSRVPLLAELRSTGVELEWEEQSEAFLANFQVKPILIDRVLAAQSLDEEIQELINLRNEGKKKDLKIRGSDGMLMQENRMYVPNNEELKKEILDEAHCSAYAMHPGGTKMYHTIRPFYYWPGVLSASRLRLKERSRLGDCNHFPFPSGNGRI</sequence>
<keyword evidence="6" id="KW-0695">RNA-directed DNA polymerase</keyword>
<keyword evidence="5" id="KW-0378">Hydrolase</keyword>
<dbReference type="GO" id="GO:0016787">
    <property type="term" value="F:hydrolase activity"/>
    <property type="evidence" value="ECO:0007669"/>
    <property type="project" value="UniProtKB-KW"/>
</dbReference>
<dbReference type="InterPro" id="IPR043128">
    <property type="entry name" value="Rev_trsase/Diguanyl_cyclase"/>
</dbReference>
<keyword evidence="4" id="KW-0255">Endonuclease</keyword>
<dbReference type="SUPFAM" id="SSF56672">
    <property type="entry name" value="DNA/RNA polymerases"/>
    <property type="match status" value="1"/>
</dbReference>
<feature type="domain" description="Reverse transcriptase RNase H-like" evidence="8">
    <location>
        <begin position="82"/>
        <end position="180"/>
    </location>
</feature>
<name>E4Z8L0_MALDO</name>
<dbReference type="InterPro" id="IPR041373">
    <property type="entry name" value="RT_RNaseH"/>
</dbReference>
<dbReference type="Gene3D" id="3.30.70.270">
    <property type="match status" value="1"/>
</dbReference>
<dbReference type="InterPro" id="IPR050951">
    <property type="entry name" value="Retrovirus_Pol_polyprotein"/>
</dbReference>
<dbReference type="InterPro" id="IPR043502">
    <property type="entry name" value="DNA/RNA_pol_sf"/>
</dbReference>
<dbReference type="CDD" id="cd09274">
    <property type="entry name" value="RNase_HI_RT_Ty3"/>
    <property type="match status" value="1"/>
</dbReference>
<evidence type="ECO:0000256" key="6">
    <source>
        <dbReference type="ARBA" id="ARBA00022918"/>
    </source>
</evidence>
<dbReference type="Gene3D" id="1.10.340.70">
    <property type="match status" value="1"/>
</dbReference>
<evidence type="ECO:0000256" key="2">
    <source>
        <dbReference type="ARBA" id="ARBA00022695"/>
    </source>
</evidence>
<evidence type="ECO:0000256" key="1">
    <source>
        <dbReference type="ARBA" id="ARBA00022679"/>
    </source>
</evidence>
<dbReference type="EMBL" id="FN823234">
    <property type="protein sequence ID" value="CBL94133.1"/>
    <property type="molecule type" value="Genomic_DNA"/>
</dbReference>
<dbReference type="Pfam" id="PF17917">
    <property type="entry name" value="RT_RNaseH"/>
    <property type="match status" value="1"/>
</dbReference>
<dbReference type="PANTHER" id="PTHR37984">
    <property type="entry name" value="PROTEIN CBG26694"/>
    <property type="match status" value="1"/>
</dbReference>
<evidence type="ECO:0000259" key="9">
    <source>
        <dbReference type="Pfam" id="PF17921"/>
    </source>
</evidence>
<dbReference type="InterPro" id="IPR000477">
    <property type="entry name" value="RT_dom"/>
</dbReference>
<feature type="domain" description="Reverse transcriptase" evidence="7">
    <location>
        <begin position="1"/>
        <end position="36"/>
    </location>
</feature>
<dbReference type="Gene3D" id="3.10.20.370">
    <property type="match status" value="1"/>
</dbReference>
<dbReference type="FunFam" id="3.10.20.370:FF:000001">
    <property type="entry name" value="Retrovirus-related Pol polyprotein from transposon 17.6-like protein"/>
    <property type="match status" value="1"/>
</dbReference>
<evidence type="ECO:0000259" key="7">
    <source>
        <dbReference type="Pfam" id="PF00078"/>
    </source>
</evidence>
<keyword evidence="2" id="KW-0548">Nucleotidyltransferase</keyword>
<keyword evidence="1" id="KW-0808">Transferase</keyword>
<feature type="domain" description="Integrase zinc-binding" evidence="9">
    <location>
        <begin position="295"/>
        <end position="333"/>
    </location>
</feature>
<dbReference type="Pfam" id="PF17921">
    <property type="entry name" value="Integrase_H2C2"/>
    <property type="match status" value="1"/>
</dbReference>
<keyword evidence="3" id="KW-0540">Nuclease</keyword>
<protein>
    <submittedName>
        <fullName evidence="10">Putative polyprotein (Retrotransposon protein)</fullName>
    </submittedName>
</protein>
<evidence type="ECO:0000256" key="4">
    <source>
        <dbReference type="ARBA" id="ARBA00022759"/>
    </source>
</evidence>
<dbReference type="Pfam" id="PF00078">
    <property type="entry name" value="RVT_1"/>
    <property type="match status" value="1"/>
</dbReference>
<organism evidence="10">
    <name type="scientific">Malus domestica</name>
    <name type="common">Apple</name>
    <name type="synonym">Pyrus malus</name>
    <dbReference type="NCBI Taxonomy" id="3750"/>
    <lineage>
        <taxon>Eukaryota</taxon>
        <taxon>Viridiplantae</taxon>
        <taxon>Streptophyta</taxon>
        <taxon>Embryophyta</taxon>
        <taxon>Tracheophyta</taxon>
        <taxon>Spermatophyta</taxon>
        <taxon>Magnoliopsida</taxon>
        <taxon>eudicotyledons</taxon>
        <taxon>Gunneridae</taxon>
        <taxon>Pentapetalae</taxon>
        <taxon>rosids</taxon>
        <taxon>fabids</taxon>
        <taxon>Rosales</taxon>
        <taxon>Rosaceae</taxon>
        <taxon>Amygdaloideae</taxon>
        <taxon>Maleae</taxon>
        <taxon>Malus</taxon>
    </lineage>
</organism>
<dbReference type="PANTHER" id="PTHR37984:SF5">
    <property type="entry name" value="PROTEIN NYNRIN-LIKE"/>
    <property type="match status" value="1"/>
</dbReference>
<dbReference type="InterPro" id="IPR041588">
    <property type="entry name" value="Integrase_H2C2"/>
</dbReference>
<evidence type="ECO:0000313" key="10">
    <source>
        <dbReference type="EMBL" id="CBL94133.1"/>
    </source>
</evidence>